<dbReference type="CDD" id="cd02440">
    <property type="entry name" value="AdoMet_MTases"/>
    <property type="match status" value="1"/>
</dbReference>
<dbReference type="PANTHER" id="PTHR44942:SF4">
    <property type="entry name" value="METHYLTRANSFERASE TYPE 11 DOMAIN-CONTAINING PROTEIN"/>
    <property type="match status" value="1"/>
</dbReference>
<evidence type="ECO:0000259" key="4">
    <source>
        <dbReference type="Pfam" id="PF08241"/>
    </source>
</evidence>
<keyword evidence="3 5" id="KW-0808">Transferase</keyword>
<evidence type="ECO:0000256" key="2">
    <source>
        <dbReference type="ARBA" id="ARBA00022603"/>
    </source>
</evidence>
<protein>
    <submittedName>
        <fullName evidence="5">S-adenosylmethionine-dependent methyltransferase</fullName>
    </submittedName>
</protein>
<dbReference type="GO" id="GO:0008757">
    <property type="term" value="F:S-adenosylmethionine-dependent methyltransferase activity"/>
    <property type="evidence" value="ECO:0007669"/>
    <property type="project" value="InterPro"/>
</dbReference>
<dbReference type="InterPro" id="IPR029063">
    <property type="entry name" value="SAM-dependent_MTases_sf"/>
</dbReference>
<evidence type="ECO:0000313" key="5">
    <source>
        <dbReference type="EMBL" id="BCL56422.1"/>
    </source>
</evidence>
<sequence>MLTDKEYKDLSIKEFTKAAKIYDSKHAGIYEMCKDDYPFVAEELKNIEFNNLLDVGCGTGPMIELFVQEFPNKEYTGIDLTPKMIEVASQKNLPQTTFIVGDSENLPFEDESFDVITCTNSFHHYPNPQAFFNEVKRVLKKDGYLVLRDYTSNNFMIWLMNHIEMPLSHLLGHGDVKIHSCKEVQEMCQKACLHVEKIEAQKNFRLHLVARKENVTV</sequence>
<organism evidence="5 6">
    <name type="scientific">Faecalibacillus intestinalis</name>
    <dbReference type="NCBI Taxonomy" id="1982626"/>
    <lineage>
        <taxon>Bacteria</taxon>
        <taxon>Bacillati</taxon>
        <taxon>Bacillota</taxon>
        <taxon>Erysipelotrichia</taxon>
        <taxon>Erysipelotrichales</taxon>
        <taxon>Coprobacillaceae</taxon>
        <taxon>Faecalibacillus</taxon>
    </lineage>
</organism>
<keyword evidence="2 5" id="KW-0489">Methyltransferase</keyword>
<name>A0A7I8DV00_9FIRM</name>
<accession>A0A7I8DV00</accession>
<dbReference type="Gene3D" id="3.40.50.150">
    <property type="entry name" value="Vaccinia Virus protein VP39"/>
    <property type="match status" value="1"/>
</dbReference>
<dbReference type="SUPFAM" id="SSF53335">
    <property type="entry name" value="S-adenosyl-L-methionine-dependent methyltransferases"/>
    <property type="match status" value="1"/>
</dbReference>
<dbReference type="KEGG" id="fit:Fi14EGH31_01340"/>
<dbReference type="RefSeq" id="WP_117347661.1">
    <property type="nucleotide sequence ID" value="NZ_AP024085.1"/>
</dbReference>
<evidence type="ECO:0000256" key="3">
    <source>
        <dbReference type="ARBA" id="ARBA00022679"/>
    </source>
</evidence>
<dbReference type="InterPro" id="IPR051052">
    <property type="entry name" value="Diverse_substrate_MTase"/>
</dbReference>
<dbReference type="GO" id="GO:0032259">
    <property type="term" value="P:methylation"/>
    <property type="evidence" value="ECO:0007669"/>
    <property type="project" value="UniProtKB-KW"/>
</dbReference>
<dbReference type="EMBL" id="AP024085">
    <property type="protein sequence ID" value="BCL56422.1"/>
    <property type="molecule type" value="Genomic_DNA"/>
</dbReference>
<gene>
    <name evidence="5" type="ORF">Fi14EGH31_01340</name>
</gene>
<comment type="similarity">
    <text evidence="1">Belongs to the methyltransferase superfamily.</text>
</comment>
<dbReference type="Pfam" id="PF08241">
    <property type="entry name" value="Methyltransf_11"/>
    <property type="match status" value="1"/>
</dbReference>
<evidence type="ECO:0000256" key="1">
    <source>
        <dbReference type="ARBA" id="ARBA00008361"/>
    </source>
</evidence>
<dbReference type="PANTHER" id="PTHR44942">
    <property type="entry name" value="METHYLTRANSF_11 DOMAIN-CONTAINING PROTEIN"/>
    <property type="match status" value="1"/>
</dbReference>
<dbReference type="InterPro" id="IPR013216">
    <property type="entry name" value="Methyltransf_11"/>
</dbReference>
<dbReference type="AlphaFoldDB" id="A0A7I8DV00"/>
<dbReference type="Proteomes" id="UP000593842">
    <property type="component" value="Chromosome"/>
</dbReference>
<feature type="domain" description="Methyltransferase type 11" evidence="4">
    <location>
        <begin position="53"/>
        <end position="147"/>
    </location>
</feature>
<dbReference type="GeneID" id="70578532"/>
<reference evidence="6" key="1">
    <citation type="submission" date="2020-09" db="EMBL/GenBank/DDBJ databases">
        <title>Complete genome sequencing of Faecalibacillus intestinalis strain 14EGH31.</title>
        <authorList>
            <person name="Sakamoto M."/>
            <person name="Murakami T."/>
            <person name="Mori H."/>
        </authorList>
    </citation>
    <scope>NUCLEOTIDE SEQUENCE [LARGE SCALE GENOMIC DNA]</scope>
    <source>
        <strain evidence="6">14EGH31</strain>
    </source>
</reference>
<evidence type="ECO:0000313" key="6">
    <source>
        <dbReference type="Proteomes" id="UP000593842"/>
    </source>
</evidence>
<proteinExistence type="inferred from homology"/>